<feature type="region of interest" description="Disordered" evidence="1">
    <location>
        <begin position="60"/>
        <end position="86"/>
    </location>
</feature>
<feature type="compositionally biased region" description="Basic and acidic residues" evidence="1">
    <location>
        <begin position="64"/>
        <end position="86"/>
    </location>
</feature>
<protein>
    <submittedName>
        <fullName evidence="2">Uncharacterized protein</fullName>
    </submittedName>
</protein>
<reference evidence="2 3" key="1">
    <citation type="submission" date="2019-03" db="EMBL/GenBank/DDBJ databases">
        <title>First draft genome of Liparis tanakae, snailfish: a comprehensive survey of snailfish specific genes.</title>
        <authorList>
            <person name="Kim W."/>
            <person name="Song I."/>
            <person name="Jeong J.-H."/>
            <person name="Kim D."/>
            <person name="Kim S."/>
            <person name="Ryu S."/>
            <person name="Song J.Y."/>
            <person name="Lee S.K."/>
        </authorList>
    </citation>
    <scope>NUCLEOTIDE SEQUENCE [LARGE SCALE GENOMIC DNA]</scope>
    <source>
        <tissue evidence="2">Muscle</tissue>
    </source>
</reference>
<dbReference type="EMBL" id="SRLO01000065">
    <property type="protein sequence ID" value="TNN79366.1"/>
    <property type="molecule type" value="Genomic_DNA"/>
</dbReference>
<comment type="caution">
    <text evidence="2">The sequence shown here is derived from an EMBL/GenBank/DDBJ whole genome shotgun (WGS) entry which is preliminary data.</text>
</comment>
<evidence type="ECO:0000256" key="1">
    <source>
        <dbReference type="SAM" id="MobiDB-lite"/>
    </source>
</evidence>
<dbReference type="AlphaFoldDB" id="A0A4Z2INC7"/>
<evidence type="ECO:0000313" key="2">
    <source>
        <dbReference type="EMBL" id="TNN79366.1"/>
    </source>
</evidence>
<dbReference type="Proteomes" id="UP000314294">
    <property type="component" value="Unassembled WGS sequence"/>
</dbReference>
<accession>A0A4Z2INC7</accession>
<gene>
    <name evidence="2" type="ORF">EYF80_010390</name>
</gene>
<proteinExistence type="predicted"/>
<sequence>MCWVESGGGAAQQQCGPLLGPRPARPRSQELVCPLMAHLLIGVESQCYISNTVHNNGRRRSWHRLKEQSAAEKKKMLQEENDKGGG</sequence>
<organism evidence="2 3">
    <name type="scientific">Liparis tanakae</name>
    <name type="common">Tanaka's snailfish</name>
    <dbReference type="NCBI Taxonomy" id="230148"/>
    <lineage>
        <taxon>Eukaryota</taxon>
        <taxon>Metazoa</taxon>
        <taxon>Chordata</taxon>
        <taxon>Craniata</taxon>
        <taxon>Vertebrata</taxon>
        <taxon>Euteleostomi</taxon>
        <taxon>Actinopterygii</taxon>
        <taxon>Neopterygii</taxon>
        <taxon>Teleostei</taxon>
        <taxon>Neoteleostei</taxon>
        <taxon>Acanthomorphata</taxon>
        <taxon>Eupercaria</taxon>
        <taxon>Perciformes</taxon>
        <taxon>Cottioidei</taxon>
        <taxon>Cottales</taxon>
        <taxon>Liparidae</taxon>
        <taxon>Liparis</taxon>
    </lineage>
</organism>
<keyword evidence="3" id="KW-1185">Reference proteome</keyword>
<evidence type="ECO:0000313" key="3">
    <source>
        <dbReference type="Proteomes" id="UP000314294"/>
    </source>
</evidence>
<name>A0A4Z2INC7_9TELE</name>